<proteinExistence type="predicted"/>
<dbReference type="PANTHER" id="PTHR36966:SF1">
    <property type="entry name" value="REP-ASSOCIATED TYROSINE TRANSPOSASE"/>
    <property type="match status" value="1"/>
</dbReference>
<dbReference type="RefSeq" id="WP_210535599.1">
    <property type="nucleotide sequence ID" value="NZ_JAGKTC010000001.1"/>
</dbReference>
<evidence type="ECO:0000313" key="2">
    <source>
        <dbReference type="EMBL" id="MBP3983772.1"/>
    </source>
</evidence>
<reference evidence="2" key="2">
    <citation type="submission" date="2021-03" db="EMBL/GenBank/DDBJ databases">
        <authorList>
            <person name="Cao W."/>
        </authorList>
    </citation>
    <scope>NUCLEOTIDE SEQUENCE</scope>
    <source>
        <strain evidence="2">110414</strain>
    </source>
</reference>
<dbReference type="GO" id="GO:0043565">
    <property type="term" value="F:sequence-specific DNA binding"/>
    <property type="evidence" value="ECO:0007669"/>
    <property type="project" value="TreeGrafter"/>
</dbReference>
<dbReference type="SUPFAM" id="SSF143422">
    <property type="entry name" value="Transposase IS200-like"/>
    <property type="match status" value="1"/>
</dbReference>
<name>A0A940X1R6_9GAMM</name>
<dbReference type="NCBIfam" id="NF047646">
    <property type="entry name" value="REP_Tyr_transpos"/>
    <property type="match status" value="1"/>
</dbReference>
<protein>
    <submittedName>
        <fullName evidence="2">Transposase</fullName>
    </submittedName>
</protein>
<feature type="domain" description="Transposase IS200-like" evidence="1">
    <location>
        <begin position="13"/>
        <end position="127"/>
    </location>
</feature>
<dbReference type="GO" id="GO:0006313">
    <property type="term" value="P:DNA transposition"/>
    <property type="evidence" value="ECO:0007669"/>
    <property type="project" value="InterPro"/>
</dbReference>
<dbReference type="SMART" id="SM01321">
    <property type="entry name" value="Y1_Tnp"/>
    <property type="match status" value="1"/>
</dbReference>
<organism evidence="2 3">
    <name type="scientific">Pseudoxanthomonas helianthi</name>
    <dbReference type="NCBI Taxonomy" id="1453541"/>
    <lineage>
        <taxon>Bacteria</taxon>
        <taxon>Pseudomonadati</taxon>
        <taxon>Pseudomonadota</taxon>
        <taxon>Gammaproteobacteria</taxon>
        <taxon>Lysobacterales</taxon>
        <taxon>Lysobacteraceae</taxon>
        <taxon>Pseudoxanthomonas</taxon>
    </lineage>
</organism>
<dbReference type="Pfam" id="PF01797">
    <property type="entry name" value="Y1_Tnp"/>
    <property type="match status" value="1"/>
</dbReference>
<dbReference type="AlphaFoldDB" id="A0A940X1R6"/>
<gene>
    <name evidence="2" type="ORF">J5837_04965</name>
</gene>
<comment type="caution">
    <text evidence="2">The sequence shown here is derived from an EMBL/GenBank/DDBJ whole genome shotgun (WGS) entry which is preliminary data.</text>
</comment>
<dbReference type="PANTHER" id="PTHR36966">
    <property type="entry name" value="REP-ASSOCIATED TYROSINE TRANSPOSASE"/>
    <property type="match status" value="1"/>
</dbReference>
<sequence>MASPRLQSGRISQCGACYSVTIVVRDRRPMLSLRHNAGIVVDELRRLASKNTVTHIAWVLMPDHVHWLFRLNNGSLSRCVQALKARSARAIHQYENETGPLWQAGYYDHRLRDERDLHAQARYLVENPLRKGLVERVEDYPFWWCRWITGSADLL</sequence>
<dbReference type="InterPro" id="IPR036515">
    <property type="entry name" value="Transposase_17_sf"/>
</dbReference>
<dbReference type="EMBL" id="JAGKTC010000001">
    <property type="protein sequence ID" value="MBP3983772.1"/>
    <property type="molecule type" value="Genomic_DNA"/>
</dbReference>
<accession>A0A940X1R6</accession>
<dbReference type="GO" id="GO:0004803">
    <property type="term" value="F:transposase activity"/>
    <property type="evidence" value="ECO:0007669"/>
    <property type="project" value="InterPro"/>
</dbReference>
<dbReference type="Gene3D" id="3.30.70.1290">
    <property type="entry name" value="Transposase IS200-like"/>
    <property type="match status" value="1"/>
</dbReference>
<dbReference type="Proteomes" id="UP000673447">
    <property type="component" value="Unassembled WGS sequence"/>
</dbReference>
<keyword evidence="3" id="KW-1185">Reference proteome</keyword>
<reference evidence="2" key="1">
    <citation type="journal article" date="2016" name="Int. J. Syst. Evol. Microbiol.">
        <title>Pseudoxanthomonas helianthi sp. nov., isolated from roots of Jerusalem artichoke (Helianthus tuberosus).</title>
        <authorList>
            <person name="Kittiwongwattana C."/>
            <person name="Thawai C."/>
        </authorList>
    </citation>
    <scope>NUCLEOTIDE SEQUENCE</scope>
    <source>
        <strain evidence="2">110414</strain>
    </source>
</reference>
<evidence type="ECO:0000313" key="3">
    <source>
        <dbReference type="Proteomes" id="UP000673447"/>
    </source>
</evidence>
<dbReference type="InterPro" id="IPR002686">
    <property type="entry name" value="Transposase_17"/>
</dbReference>
<dbReference type="InterPro" id="IPR052715">
    <property type="entry name" value="RAYT_transposase"/>
</dbReference>
<evidence type="ECO:0000259" key="1">
    <source>
        <dbReference type="SMART" id="SM01321"/>
    </source>
</evidence>